<protein>
    <recommendedName>
        <fullName evidence="5">RRM domain-containing protein</fullName>
    </recommendedName>
</protein>
<dbReference type="EMBL" id="OZ021745">
    <property type="protein sequence ID" value="CAK9313378.1"/>
    <property type="molecule type" value="Genomic_DNA"/>
</dbReference>
<dbReference type="Pfam" id="PF00076">
    <property type="entry name" value="RRM_1"/>
    <property type="match status" value="1"/>
</dbReference>
<gene>
    <name evidence="6" type="ORF">CITCOLO1_LOCUS5092</name>
</gene>
<keyword evidence="7" id="KW-1185">Reference proteome</keyword>
<evidence type="ECO:0000256" key="2">
    <source>
        <dbReference type="ARBA" id="ARBA00022884"/>
    </source>
</evidence>
<proteinExistence type="predicted"/>
<evidence type="ECO:0000256" key="4">
    <source>
        <dbReference type="PROSITE-ProRule" id="PRU00176"/>
    </source>
</evidence>
<dbReference type="InterPro" id="IPR012677">
    <property type="entry name" value="Nucleotide-bd_a/b_plait_sf"/>
</dbReference>
<dbReference type="InterPro" id="IPR029063">
    <property type="entry name" value="SAM-dependent_MTases_sf"/>
</dbReference>
<evidence type="ECO:0000256" key="1">
    <source>
        <dbReference type="ARBA" id="ARBA00004604"/>
    </source>
</evidence>
<comment type="subcellular location">
    <subcellularLocation>
        <location evidence="1">Nucleus</location>
        <location evidence="1">Nucleolus</location>
    </subcellularLocation>
</comment>
<dbReference type="SUPFAM" id="SSF53335">
    <property type="entry name" value="S-adenosyl-L-methionine-dependent methyltransferases"/>
    <property type="match status" value="1"/>
</dbReference>
<dbReference type="InterPro" id="IPR035979">
    <property type="entry name" value="RBD_domain_sf"/>
</dbReference>
<evidence type="ECO:0000259" key="5">
    <source>
        <dbReference type="PROSITE" id="PS50102"/>
    </source>
</evidence>
<organism evidence="6 7">
    <name type="scientific">Citrullus colocynthis</name>
    <name type="common">colocynth</name>
    <dbReference type="NCBI Taxonomy" id="252529"/>
    <lineage>
        <taxon>Eukaryota</taxon>
        <taxon>Viridiplantae</taxon>
        <taxon>Streptophyta</taxon>
        <taxon>Embryophyta</taxon>
        <taxon>Tracheophyta</taxon>
        <taxon>Spermatophyta</taxon>
        <taxon>Magnoliopsida</taxon>
        <taxon>eudicotyledons</taxon>
        <taxon>Gunneridae</taxon>
        <taxon>Pentapetalae</taxon>
        <taxon>rosids</taxon>
        <taxon>fabids</taxon>
        <taxon>Cucurbitales</taxon>
        <taxon>Cucurbitaceae</taxon>
        <taxon>Benincaseae</taxon>
        <taxon>Citrullus</taxon>
    </lineage>
</organism>
<keyword evidence="3" id="KW-0539">Nucleus</keyword>
<name>A0ABP0XYZ2_9ROSI</name>
<evidence type="ECO:0000256" key="3">
    <source>
        <dbReference type="ARBA" id="ARBA00023242"/>
    </source>
</evidence>
<dbReference type="Gene3D" id="3.40.50.150">
    <property type="entry name" value="Vaccinia Virus protein VP39"/>
    <property type="match status" value="1"/>
</dbReference>
<dbReference type="SMART" id="SM00360">
    <property type="entry name" value="RRM"/>
    <property type="match status" value="1"/>
</dbReference>
<reference evidence="6 7" key="1">
    <citation type="submission" date="2024-03" db="EMBL/GenBank/DDBJ databases">
        <authorList>
            <person name="Gkanogiannis A."/>
            <person name="Becerra Lopez-Lavalle L."/>
        </authorList>
    </citation>
    <scope>NUCLEOTIDE SEQUENCE [LARGE SCALE GENOMIC DNA]</scope>
</reference>
<dbReference type="PROSITE" id="PS50102">
    <property type="entry name" value="RRM"/>
    <property type="match status" value="1"/>
</dbReference>
<dbReference type="InterPro" id="IPR000504">
    <property type="entry name" value="RRM_dom"/>
</dbReference>
<dbReference type="SUPFAM" id="SSF54928">
    <property type="entry name" value="RNA-binding domain, RBD"/>
    <property type="match status" value="1"/>
</dbReference>
<accession>A0ABP0XYZ2</accession>
<evidence type="ECO:0000313" key="7">
    <source>
        <dbReference type="Proteomes" id="UP001642487"/>
    </source>
</evidence>
<feature type="domain" description="RRM" evidence="5">
    <location>
        <begin position="556"/>
        <end position="634"/>
    </location>
</feature>
<sequence length="717" mass="80739">MAFAENLFEAFSPSRFISFSFPNPCHSQSSLRVAVLDSPIEPAGSPSVAAMFVPAGLETDWLFSTESGHYQLLFNSPGILRLILVGDQEPVNGDNSLAVYNRPSEEDTASSWSRLAVSLQPLFLALFPKSCFEIGIPDIPILSYVDNVICSEVLERCIGSSIGEFLVENVEIERESGLGMFETREFRRRLRFKKMPNLIQTEIRIIPQANFNLDGVEIQNIEFKPDTRVLIHPYLPPMAASLSLISSSIDEQIQTGHKPKALCIGVGGAALLTFLATHLYFEVVGVEIDMEVVRVAEQYFGLVENEYLHISIGDAIEFLDNASKSVKKQKSESSFGVHTLAEYNVIMVDLDSGDARKSTRAPPMEFVDRDVLLNARSVLSEDGIVVMNVIPPNKLFFETLIDNFRSVFDDLFQIDIDNGDNFVVIACVCSINLELPSYDRRVKFRVKRSVLSSTYVLRSFHSLALSHSVAANFIAFSLLPSTSLSGQFSPNPNLRFTPPTMKLYSMGAKAKKAMKKKLNKAISLSFDKKESADFLPLEGGPGRKLPAQKPLESAATVLYIGRIPHGFFEKEMEGFFGQFGKVKRLRIARNRKTGKSRHFGYVEFESPEVAKIVADSMHNYLLYEHILKVHLIAPEHVHPKLWKGFNYRHTPLNWSELERKQHNKERTLDEHKKLVERILKRDQGRQKRIRAAGIDYECPEIVGSVQPTPKKIKFDED</sequence>
<dbReference type="Gene3D" id="3.30.70.330">
    <property type="match status" value="1"/>
</dbReference>
<evidence type="ECO:0000313" key="6">
    <source>
        <dbReference type="EMBL" id="CAK9313378.1"/>
    </source>
</evidence>
<dbReference type="CDD" id="cd12307">
    <property type="entry name" value="RRM_NIFK_like"/>
    <property type="match status" value="1"/>
</dbReference>
<keyword evidence="2 4" id="KW-0694">RNA-binding</keyword>
<dbReference type="PANTHER" id="PTHR46754">
    <property type="entry name" value="MKI67 FHA DOMAIN-INTERACTING NUCLEOLAR PHOSPHOPROTEIN"/>
    <property type="match status" value="1"/>
</dbReference>
<dbReference type="Proteomes" id="UP001642487">
    <property type="component" value="Chromosome 11"/>
</dbReference>
<dbReference type="CDD" id="cd02440">
    <property type="entry name" value="AdoMet_MTases"/>
    <property type="match status" value="1"/>
</dbReference>